<dbReference type="OrthoDB" id="6007799at2"/>
<evidence type="ECO:0008006" key="4">
    <source>
        <dbReference type="Google" id="ProtNLM"/>
    </source>
</evidence>
<sequence length="232" mass="25542">MRRFLIALLLIPSLALAGAPKPYSADYEVRRNGEVLGKATITFSARGGGQYEFASSTRGTGGMAALAGVSIDEKSTLRWVGERLETIDYSLRQKVAWKTRERNVHVDAGAGRVLSSEKGNTTPMPYQVGVLDRNAISVALMQDLIAQKKGDLVYPVVDRTGIGSQRYRQGAVETLATALGRQRVIRVERIRESSEGRTTTLWFGVDKAYVPLQILQREADGETIEMRVTAIR</sequence>
<gene>
    <name evidence="2" type="ORF">N789_03520</name>
</gene>
<protein>
    <recommendedName>
        <fullName evidence="4">DUF3108 domain-containing protein</fullName>
    </recommendedName>
</protein>
<comment type="caution">
    <text evidence="2">The sequence shown here is derived from an EMBL/GenBank/DDBJ whole genome shotgun (WGS) entry which is preliminary data.</text>
</comment>
<dbReference type="STRING" id="1121015.GCA_000420545_01649"/>
<dbReference type="Pfam" id="PF11306">
    <property type="entry name" value="DUF3108"/>
    <property type="match status" value="1"/>
</dbReference>
<dbReference type="eggNOG" id="ENOG5033FAY">
    <property type="taxonomic scope" value="Bacteria"/>
</dbReference>
<accession>A0A091AXQ3</accession>
<dbReference type="PATRIC" id="fig|1121015.4.peg.693"/>
<dbReference type="Proteomes" id="UP000029385">
    <property type="component" value="Unassembled WGS sequence"/>
</dbReference>
<reference evidence="2 3" key="1">
    <citation type="submission" date="2013-09" db="EMBL/GenBank/DDBJ databases">
        <title>Genome sequencing of Arenimonas oryziterrae.</title>
        <authorList>
            <person name="Chen F."/>
            <person name="Wang G."/>
        </authorList>
    </citation>
    <scope>NUCLEOTIDE SEQUENCE [LARGE SCALE GENOMIC DNA]</scope>
    <source>
        <strain evidence="2 3">YC6267</strain>
    </source>
</reference>
<dbReference type="RefSeq" id="WP_022969270.1">
    <property type="nucleotide sequence ID" value="NZ_ATVD01000002.1"/>
</dbReference>
<feature type="signal peptide" evidence="1">
    <location>
        <begin position="1"/>
        <end position="17"/>
    </location>
</feature>
<evidence type="ECO:0000313" key="2">
    <source>
        <dbReference type="EMBL" id="KFN45103.1"/>
    </source>
</evidence>
<feature type="chain" id="PRO_5001868906" description="DUF3108 domain-containing protein" evidence="1">
    <location>
        <begin position="18"/>
        <end position="232"/>
    </location>
</feature>
<keyword evidence="3" id="KW-1185">Reference proteome</keyword>
<organism evidence="2 3">
    <name type="scientific">Arenimonas oryziterrae DSM 21050 = YC6267</name>
    <dbReference type="NCBI Taxonomy" id="1121015"/>
    <lineage>
        <taxon>Bacteria</taxon>
        <taxon>Pseudomonadati</taxon>
        <taxon>Pseudomonadota</taxon>
        <taxon>Gammaproteobacteria</taxon>
        <taxon>Lysobacterales</taxon>
        <taxon>Lysobacteraceae</taxon>
        <taxon>Arenimonas</taxon>
    </lineage>
</organism>
<evidence type="ECO:0000256" key="1">
    <source>
        <dbReference type="SAM" id="SignalP"/>
    </source>
</evidence>
<proteinExistence type="predicted"/>
<dbReference type="EMBL" id="AVCI01000001">
    <property type="protein sequence ID" value="KFN45103.1"/>
    <property type="molecule type" value="Genomic_DNA"/>
</dbReference>
<evidence type="ECO:0000313" key="3">
    <source>
        <dbReference type="Proteomes" id="UP000029385"/>
    </source>
</evidence>
<dbReference type="AlphaFoldDB" id="A0A091AXQ3"/>
<name>A0A091AXQ3_9GAMM</name>
<dbReference type="InterPro" id="IPR021457">
    <property type="entry name" value="DUF3108"/>
</dbReference>
<keyword evidence="1" id="KW-0732">Signal</keyword>